<dbReference type="InterPro" id="IPR011009">
    <property type="entry name" value="Kinase-like_dom_sf"/>
</dbReference>
<gene>
    <name evidence="13" type="ORF">PMKS-003453</name>
</gene>
<dbReference type="InterPro" id="IPR017441">
    <property type="entry name" value="Protein_kinase_ATP_BS"/>
</dbReference>
<organism evidence="13 14">
    <name type="scientific">Pichia membranifaciens</name>
    <dbReference type="NCBI Taxonomy" id="4926"/>
    <lineage>
        <taxon>Eukaryota</taxon>
        <taxon>Fungi</taxon>
        <taxon>Dikarya</taxon>
        <taxon>Ascomycota</taxon>
        <taxon>Saccharomycotina</taxon>
        <taxon>Pichiomycetes</taxon>
        <taxon>Pichiales</taxon>
        <taxon>Pichiaceae</taxon>
        <taxon>Pichia</taxon>
    </lineage>
</organism>
<dbReference type="AlphaFoldDB" id="A0A1Q2YK77"/>
<dbReference type="Pfam" id="PF00069">
    <property type="entry name" value="Pkinase"/>
    <property type="match status" value="1"/>
</dbReference>
<evidence type="ECO:0000313" key="13">
    <source>
        <dbReference type="EMBL" id="GAV29947.1"/>
    </source>
</evidence>
<evidence type="ECO:0000313" key="14">
    <source>
        <dbReference type="Proteomes" id="UP000186136"/>
    </source>
</evidence>
<dbReference type="InterPro" id="IPR008271">
    <property type="entry name" value="Ser/Thr_kinase_AS"/>
</dbReference>
<accession>A0A1Q2YK77</accession>
<evidence type="ECO:0000256" key="6">
    <source>
        <dbReference type="ARBA" id="ARBA00022777"/>
    </source>
</evidence>
<dbReference type="PROSITE" id="PS00108">
    <property type="entry name" value="PROTEIN_KINASE_ST"/>
    <property type="match status" value="1"/>
</dbReference>
<dbReference type="SUPFAM" id="SSF56112">
    <property type="entry name" value="Protein kinase-like (PK-like)"/>
    <property type="match status" value="1"/>
</dbReference>
<comment type="caution">
    <text evidence="13">The sequence shown here is derived from an EMBL/GenBank/DDBJ whole genome shotgun (WGS) entry which is preliminary data.</text>
</comment>
<dbReference type="PROSITE" id="PS00107">
    <property type="entry name" value="PROTEIN_KINASE_ATP"/>
    <property type="match status" value="1"/>
</dbReference>
<dbReference type="OrthoDB" id="248923at2759"/>
<dbReference type="FunFam" id="1.10.510.10:FF:000499">
    <property type="entry name" value="Serine/threonine-protein kinase KIC1"/>
    <property type="match status" value="1"/>
</dbReference>
<dbReference type="InterPro" id="IPR050629">
    <property type="entry name" value="STE20/SPS1-PAK"/>
</dbReference>
<dbReference type="InterPro" id="IPR000719">
    <property type="entry name" value="Prot_kinase_dom"/>
</dbReference>
<proteinExistence type="inferred from homology"/>
<evidence type="ECO:0000256" key="8">
    <source>
        <dbReference type="ARBA" id="ARBA00047899"/>
    </source>
</evidence>
<evidence type="ECO:0000256" key="4">
    <source>
        <dbReference type="ARBA" id="ARBA00022679"/>
    </source>
</evidence>
<evidence type="ECO:0000256" key="5">
    <source>
        <dbReference type="ARBA" id="ARBA00022741"/>
    </source>
</evidence>
<evidence type="ECO:0000256" key="3">
    <source>
        <dbReference type="ARBA" id="ARBA00022527"/>
    </source>
</evidence>
<dbReference type="SMART" id="SM00220">
    <property type="entry name" value="S_TKc"/>
    <property type="match status" value="1"/>
</dbReference>
<evidence type="ECO:0000259" key="12">
    <source>
        <dbReference type="PROSITE" id="PS50011"/>
    </source>
</evidence>
<comment type="catalytic activity">
    <reaction evidence="9">
        <text>L-seryl-[protein] + ATP = O-phospho-L-seryl-[protein] + ADP + H(+)</text>
        <dbReference type="Rhea" id="RHEA:17989"/>
        <dbReference type="Rhea" id="RHEA-COMP:9863"/>
        <dbReference type="Rhea" id="RHEA-COMP:11604"/>
        <dbReference type="ChEBI" id="CHEBI:15378"/>
        <dbReference type="ChEBI" id="CHEBI:29999"/>
        <dbReference type="ChEBI" id="CHEBI:30616"/>
        <dbReference type="ChEBI" id="CHEBI:83421"/>
        <dbReference type="ChEBI" id="CHEBI:456216"/>
        <dbReference type="EC" id="2.7.11.1"/>
    </reaction>
</comment>
<feature type="compositionally biased region" description="Low complexity" evidence="11">
    <location>
        <begin position="576"/>
        <end position="587"/>
    </location>
</feature>
<evidence type="ECO:0000256" key="7">
    <source>
        <dbReference type="ARBA" id="ARBA00022840"/>
    </source>
</evidence>
<keyword evidence="3" id="KW-0723">Serine/threonine-protein kinase</keyword>
<dbReference type="EMBL" id="BDGI01000148">
    <property type="protein sequence ID" value="GAV29947.1"/>
    <property type="molecule type" value="Genomic_DNA"/>
</dbReference>
<dbReference type="EC" id="2.7.11.1" evidence="2"/>
<dbReference type="PANTHER" id="PTHR48012:SF10">
    <property type="entry name" value="FI20177P1"/>
    <property type="match status" value="1"/>
</dbReference>
<dbReference type="GO" id="GO:0030447">
    <property type="term" value="P:filamentous growth"/>
    <property type="evidence" value="ECO:0007669"/>
    <property type="project" value="UniProtKB-ARBA"/>
</dbReference>
<dbReference type="GO" id="GO:0005524">
    <property type="term" value="F:ATP binding"/>
    <property type="evidence" value="ECO:0007669"/>
    <property type="project" value="UniProtKB-UniRule"/>
</dbReference>
<comment type="similarity">
    <text evidence="1">Belongs to the protein kinase superfamily. STE Ser/Thr protein kinase family. STE20 subfamily.</text>
</comment>
<dbReference type="PROSITE" id="PS50011">
    <property type="entry name" value="PROTEIN_KINASE_DOM"/>
    <property type="match status" value="1"/>
</dbReference>
<keyword evidence="14" id="KW-1185">Reference proteome</keyword>
<name>A0A1Q2YK77_9ASCO</name>
<sequence length="944" mass="104087">MVADKRPISQKYKLLEIIGRGKFGTVHKGLDIDTKQLIAVKILNLDTDHEEVKDIQQEIQFLSNLKSVPNITHYYGSYLNGHKLWIIMDYCAGGSVRTLLKPGPLQEKYIAVVTRELLIALQFIHENGVIHRDIKAANILISKDGKVKLCDFGVAAQLTSTALKRTTMAGTPYWMAPEVITEGATYNFKADIWSTGITIYEMATGNPPYSDKDALRAMQFITQHEPPRLEGRQYGPLLKEIIAICLEEKQDLRPNAEELLRSKFIKNTKALSTVLLKEVIGKYLVWRDTKSKNDMLQIEDEPCATLNTKQSNLNHFKPPHHAGSSASSLAETSLSLEDGENYDVKWDFDSLKSAEYIVENDINLANDENDKFDESFFETDNNFRDFTTSPYNRTFTMGNTMVNNVMGDNSKVTLTANGTQKDTMMNSHMDTPIKKEAPRSLLQLFSDVTDDSNVAEVFNCNNGNVIDIENEKRDLSISIPPPKQSQDIVPTPVQLRQPVTSPMISIEIPNMEVIENEIQQREKQRSRAATITAMNHITKVEALINDQPLPARKPAISVSHRTPSPAKALDNINTNLQSSPSKQSSPLHMKPLPVAISQPLLQPLNNSHKPKIQQSLANITTTHTSVSHGGPQTAPVTTASNSEMLDSSIRTRAQMRIQMPVPVSATMSAFPSTFSKENSFASKQNLSILPNHENSEKNQFGFDVNAASSIPLAMTPVTEKPHTSIVTPEKENSNDNGVVNSGPFGFASSSSLASHIHGSQASMKSYQHGYATTISNSAAANNFTFNERKMSTESANKYQTHQSNHSVQQTSEIQQRNGSTTSTSDDSEQADITLTNANTTASNNTSSSNVDNIVTGLGMMTMHDNGNVSPVKANGTSQCAFAGEKLQKVVDLSQLSMNKMMNLSLSMGISEPEESNETNAYIEEIDNLLGRVNDVMGIIVGGFE</sequence>
<dbReference type="Proteomes" id="UP000186136">
    <property type="component" value="Unassembled WGS sequence"/>
</dbReference>
<evidence type="ECO:0000256" key="11">
    <source>
        <dbReference type="SAM" id="MobiDB-lite"/>
    </source>
</evidence>
<evidence type="ECO:0000256" key="1">
    <source>
        <dbReference type="ARBA" id="ARBA00008874"/>
    </source>
</evidence>
<evidence type="ECO:0000256" key="9">
    <source>
        <dbReference type="ARBA" id="ARBA00048679"/>
    </source>
</evidence>
<keyword evidence="4" id="KW-0808">Transferase</keyword>
<keyword evidence="7 10" id="KW-0067">ATP-binding</keyword>
<feature type="region of interest" description="Disordered" evidence="11">
    <location>
        <begin position="790"/>
        <end position="829"/>
    </location>
</feature>
<comment type="catalytic activity">
    <reaction evidence="8">
        <text>L-threonyl-[protein] + ATP = O-phospho-L-threonyl-[protein] + ADP + H(+)</text>
        <dbReference type="Rhea" id="RHEA:46608"/>
        <dbReference type="Rhea" id="RHEA-COMP:11060"/>
        <dbReference type="Rhea" id="RHEA-COMP:11605"/>
        <dbReference type="ChEBI" id="CHEBI:15378"/>
        <dbReference type="ChEBI" id="CHEBI:30013"/>
        <dbReference type="ChEBI" id="CHEBI:30616"/>
        <dbReference type="ChEBI" id="CHEBI:61977"/>
        <dbReference type="ChEBI" id="CHEBI:456216"/>
        <dbReference type="EC" id="2.7.11.1"/>
    </reaction>
</comment>
<feature type="compositionally biased region" description="Polar residues" evidence="11">
    <location>
        <begin position="792"/>
        <end position="829"/>
    </location>
</feature>
<protein>
    <recommendedName>
        <fullName evidence="2">non-specific serine/threonine protein kinase</fullName>
        <ecNumber evidence="2">2.7.11.1</ecNumber>
    </recommendedName>
</protein>
<keyword evidence="5 10" id="KW-0547">Nucleotide-binding</keyword>
<dbReference type="PANTHER" id="PTHR48012">
    <property type="entry name" value="STERILE20-LIKE KINASE, ISOFORM B-RELATED"/>
    <property type="match status" value="1"/>
</dbReference>
<feature type="region of interest" description="Disordered" evidence="11">
    <location>
        <begin position="556"/>
        <end position="589"/>
    </location>
</feature>
<dbReference type="Gene3D" id="1.10.510.10">
    <property type="entry name" value="Transferase(Phosphotransferase) domain 1"/>
    <property type="match status" value="1"/>
</dbReference>
<evidence type="ECO:0000256" key="10">
    <source>
        <dbReference type="PROSITE-ProRule" id="PRU10141"/>
    </source>
</evidence>
<reference evidence="13 14" key="1">
    <citation type="submission" date="2016-08" db="EMBL/GenBank/DDBJ databases">
        <title>Whole genome shotgun sequence of Pichia membranifaciens KS47-1.</title>
        <authorList>
            <person name="Konishi M."/>
            <person name="Ishida M."/>
            <person name="Arakawa T."/>
            <person name="Kato Y."/>
            <person name="Horiuchi J."/>
        </authorList>
    </citation>
    <scope>NUCLEOTIDE SEQUENCE [LARGE SCALE GENOMIC DNA]</scope>
    <source>
        <strain evidence="13 14">KS47-1</strain>
    </source>
</reference>
<keyword evidence="6" id="KW-0418">Kinase</keyword>
<dbReference type="GO" id="GO:0005737">
    <property type="term" value="C:cytoplasm"/>
    <property type="evidence" value="ECO:0007669"/>
    <property type="project" value="TreeGrafter"/>
</dbReference>
<feature type="binding site" evidence="10">
    <location>
        <position position="41"/>
    </location>
    <ligand>
        <name>ATP</name>
        <dbReference type="ChEBI" id="CHEBI:30616"/>
    </ligand>
</feature>
<feature type="domain" description="Protein kinase" evidence="12">
    <location>
        <begin position="12"/>
        <end position="265"/>
    </location>
</feature>
<feature type="region of interest" description="Disordered" evidence="11">
    <location>
        <begin position="719"/>
        <end position="741"/>
    </location>
</feature>
<evidence type="ECO:0000256" key="2">
    <source>
        <dbReference type="ARBA" id="ARBA00012513"/>
    </source>
</evidence>
<dbReference type="GO" id="GO:0004674">
    <property type="term" value="F:protein serine/threonine kinase activity"/>
    <property type="evidence" value="ECO:0007669"/>
    <property type="project" value="UniProtKB-KW"/>
</dbReference>